<organism evidence="5 6">
    <name type="scientific">Nakamurella flavida</name>
    <dbReference type="NCBI Taxonomy" id="363630"/>
    <lineage>
        <taxon>Bacteria</taxon>
        <taxon>Bacillati</taxon>
        <taxon>Actinomycetota</taxon>
        <taxon>Actinomycetes</taxon>
        <taxon>Nakamurellales</taxon>
        <taxon>Nakamurellaceae</taxon>
        <taxon>Nakamurella</taxon>
    </lineage>
</organism>
<evidence type="ECO:0000256" key="3">
    <source>
        <dbReference type="ARBA" id="ARBA00049244"/>
    </source>
</evidence>
<keyword evidence="5" id="KW-0540">Nuclease</keyword>
<dbReference type="PANTHER" id="PTHR10133">
    <property type="entry name" value="DNA POLYMERASE I"/>
    <property type="match status" value="1"/>
</dbReference>
<dbReference type="Gene3D" id="1.10.150.20">
    <property type="entry name" value="5' to 3' exonuclease, C-terminal subdomain"/>
    <property type="match status" value="1"/>
</dbReference>
<keyword evidence="5" id="KW-0269">Exonuclease</keyword>
<dbReference type="GO" id="GO:0006302">
    <property type="term" value="P:double-strand break repair"/>
    <property type="evidence" value="ECO:0007669"/>
    <property type="project" value="TreeGrafter"/>
</dbReference>
<reference evidence="5" key="1">
    <citation type="submission" date="2021-01" db="EMBL/GenBank/DDBJ databases">
        <title>KCTC 19127 draft genome.</title>
        <authorList>
            <person name="An D."/>
        </authorList>
    </citation>
    <scope>NUCLEOTIDE SEQUENCE</scope>
    <source>
        <strain evidence="5">KCTC 19127</strain>
    </source>
</reference>
<dbReference type="InterPro" id="IPR002298">
    <property type="entry name" value="DNA_polymerase_A"/>
</dbReference>
<dbReference type="GO" id="GO:0006261">
    <property type="term" value="P:DNA-templated DNA replication"/>
    <property type="evidence" value="ECO:0007669"/>
    <property type="project" value="InterPro"/>
</dbReference>
<dbReference type="InterPro" id="IPR043502">
    <property type="entry name" value="DNA/RNA_pol_sf"/>
</dbReference>
<evidence type="ECO:0000313" key="6">
    <source>
        <dbReference type="Proteomes" id="UP000663801"/>
    </source>
</evidence>
<dbReference type="CDD" id="cd06444">
    <property type="entry name" value="DNA_pol_A"/>
    <property type="match status" value="1"/>
</dbReference>
<comment type="catalytic activity">
    <reaction evidence="3">
        <text>DNA(n) + a 2'-deoxyribonucleoside 5'-triphosphate = DNA(n+1) + diphosphate</text>
        <dbReference type="Rhea" id="RHEA:22508"/>
        <dbReference type="Rhea" id="RHEA-COMP:17339"/>
        <dbReference type="Rhea" id="RHEA-COMP:17340"/>
        <dbReference type="ChEBI" id="CHEBI:33019"/>
        <dbReference type="ChEBI" id="CHEBI:61560"/>
        <dbReference type="ChEBI" id="CHEBI:173112"/>
        <dbReference type="EC" id="2.7.7.7"/>
    </reaction>
</comment>
<name>A0A939C594_9ACTN</name>
<keyword evidence="6" id="KW-1185">Reference proteome</keyword>
<dbReference type="NCBIfam" id="NF011538">
    <property type="entry name" value="PRK14975.1-1"/>
    <property type="match status" value="1"/>
</dbReference>
<dbReference type="EC" id="2.7.7.7" evidence="1"/>
<dbReference type="SUPFAM" id="SSF56672">
    <property type="entry name" value="DNA/RNA polymerases"/>
    <property type="match status" value="1"/>
</dbReference>
<dbReference type="Pfam" id="PF00476">
    <property type="entry name" value="DNA_pol_A"/>
    <property type="match status" value="1"/>
</dbReference>
<comment type="caution">
    <text evidence="5">The sequence shown here is derived from an EMBL/GenBank/DDBJ whole genome shotgun (WGS) entry which is preliminary data.</text>
</comment>
<evidence type="ECO:0000256" key="1">
    <source>
        <dbReference type="ARBA" id="ARBA00012417"/>
    </source>
</evidence>
<dbReference type="GO" id="GO:0003887">
    <property type="term" value="F:DNA-directed DNA polymerase activity"/>
    <property type="evidence" value="ECO:0007669"/>
    <property type="project" value="UniProtKB-EC"/>
</dbReference>
<sequence length="549" mass="57559">MVTVLQQVGDTPPAWTCTPLDPAGVPGPTGPPVDAAAVTGLAGRVLWDATDAVYPSALAAGARIPRVHDITLTERLLLGREGRHGEPLSAAAVLARLAGSPVPADPPPVVPEGHPELFAAVPRRSGTTDPTGLGRVWADQVRRIGDDNALRLLVAAESAGALAAVEMTRAGLPWDAAVHGRLLTDALGARPPTGRRPPRMRELAERIDAAFGFPVNPDSAVDLRGAFQRVGHDVESTRAWVLQSVDHPAVPDVLAYKELARLHTANGWAWLDEWVQQGRFHPGYVPAGVVSGRWAARGGGVLQIPRLLRTAVRADPGHLLVVADAAQLEPRVLAAVSGDEALQRASAAEDLYGVVAREGFGGDRNSAKTAVLGAMYGATAGEAGRLVPVLYRQYPQAMGCVQAAAEAGERGRTVRSVLGRQAPAPSAAWSEAVLAGSVPEAGEAAARRARQVARERGRFTRNFLVQASAADWAAVWLSGVRRDLAGLPGAELVLFQHDELVVHCPAEHAPAVGEVLRQAAEDARALVFPGSAVRTPVDPVAVGCYADAK</sequence>
<dbReference type="RefSeq" id="WP_205256719.1">
    <property type="nucleotide sequence ID" value="NZ_BAAAPV010000004.1"/>
</dbReference>
<dbReference type="GO" id="GO:0003677">
    <property type="term" value="F:DNA binding"/>
    <property type="evidence" value="ECO:0007669"/>
    <property type="project" value="InterPro"/>
</dbReference>
<dbReference type="Proteomes" id="UP000663801">
    <property type="component" value="Unassembled WGS sequence"/>
</dbReference>
<dbReference type="AlphaFoldDB" id="A0A939C594"/>
<dbReference type="SMART" id="SM00482">
    <property type="entry name" value="POLAc"/>
    <property type="match status" value="1"/>
</dbReference>
<dbReference type="Gene3D" id="3.30.70.370">
    <property type="match status" value="1"/>
</dbReference>
<dbReference type="GO" id="GO:0004527">
    <property type="term" value="F:exonuclease activity"/>
    <property type="evidence" value="ECO:0007669"/>
    <property type="project" value="UniProtKB-KW"/>
</dbReference>
<proteinExistence type="predicted"/>
<accession>A0A939C594</accession>
<keyword evidence="2" id="KW-0235">DNA replication</keyword>
<dbReference type="EMBL" id="JAERWL010000008">
    <property type="protein sequence ID" value="MBM9476609.1"/>
    <property type="molecule type" value="Genomic_DNA"/>
</dbReference>
<evidence type="ECO:0000256" key="2">
    <source>
        <dbReference type="ARBA" id="ARBA00022705"/>
    </source>
</evidence>
<dbReference type="InterPro" id="IPR001098">
    <property type="entry name" value="DNA-dir_DNA_pol_A_palm_dom"/>
</dbReference>
<feature type="domain" description="DNA-directed DNA polymerase family A palm" evidence="4">
    <location>
        <begin position="305"/>
        <end position="508"/>
    </location>
</feature>
<evidence type="ECO:0000313" key="5">
    <source>
        <dbReference type="EMBL" id="MBM9476609.1"/>
    </source>
</evidence>
<keyword evidence="5" id="KW-0378">Hydrolase</keyword>
<protein>
    <recommendedName>
        <fullName evidence="1">DNA-directed DNA polymerase</fullName>
        <ecNumber evidence="1">2.7.7.7</ecNumber>
    </recommendedName>
</protein>
<evidence type="ECO:0000259" key="4">
    <source>
        <dbReference type="SMART" id="SM00482"/>
    </source>
</evidence>
<gene>
    <name evidence="5" type="ORF">JL107_09160</name>
</gene>
<dbReference type="PANTHER" id="PTHR10133:SF27">
    <property type="entry name" value="DNA POLYMERASE NU"/>
    <property type="match status" value="1"/>
</dbReference>